<dbReference type="InterPro" id="IPR011709">
    <property type="entry name" value="DEAD-box_helicase_OB_fold"/>
</dbReference>
<evidence type="ECO:0000259" key="7">
    <source>
        <dbReference type="PROSITE" id="PS51192"/>
    </source>
</evidence>
<evidence type="ECO:0000256" key="5">
    <source>
        <dbReference type="ARBA" id="ARBA00022840"/>
    </source>
</evidence>
<keyword evidence="10" id="KW-1185">Reference proteome</keyword>
<dbReference type="PANTHER" id="PTHR18934:SF85">
    <property type="entry name" value="ATP-DEPENDENT RNA HELICASE DHX8"/>
    <property type="match status" value="1"/>
</dbReference>
<dbReference type="GO" id="GO:0005524">
    <property type="term" value="F:ATP binding"/>
    <property type="evidence" value="ECO:0007669"/>
    <property type="project" value="UniProtKB-KW"/>
</dbReference>
<dbReference type="Pfam" id="PF07717">
    <property type="entry name" value="OB_NTP_bind"/>
    <property type="match status" value="1"/>
</dbReference>
<evidence type="ECO:0000313" key="10">
    <source>
        <dbReference type="Proteomes" id="UP000001542"/>
    </source>
</evidence>
<name>A2DQS5_TRIV3</name>
<dbReference type="Gene3D" id="3.40.50.300">
    <property type="entry name" value="P-loop containing nucleotide triphosphate hydrolases"/>
    <property type="match status" value="2"/>
</dbReference>
<dbReference type="GO" id="GO:0016787">
    <property type="term" value="F:hydrolase activity"/>
    <property type="evidence" value="ECO:0007669"/>
    <property type="project" value="UniProtKB-KW"/>
</dbReference>
<keyword evidence="5" id="KW-0067">ATP-binding</keyword>
<dbReference type="InterPro" id="IPR007502">
    <property type="entry name" value="Helicase-assoc_dom"/>
</dbReference>
<dbReference type="Gene3D" id="1.20.120.1080">
    <property type="match status" value="1"/>
</dbReference>
<dbReference type="GO" id="GO:0003724">
    <property type="term" value="F:RNA helicase activity"/>
    <property type="evidence" value="ECO:0007669"/>
    <property type="project" value="UniProtKB-EC"/>
</dbReference>
<evidence type="ECO:0000256" key="3">
    <source>
        <dbReference type="ARBA" id="ARBA00022801"/>
    </source>
</evidence>
<dbReference type="SMART" id="SM00490">
    <property type="entry name" value="HELICc"/>
    <property type="match status" value="1"/>
</dbReference>
<organism evidence="9 10">
    <name type="scientific">Trichomonas vaginalis (strain ATCC PRA-98 / G3)</name>
    <dbReference type="NCBI Taxonomy" id="412133"/>
    <lineage>
        <taxon>Eukaryota</taxon>
        <taxon>Metamonada</taxon>
        <taxon>Parabasalia</taxon>
        <taxon>Trichomonadida</taxon>
        <taxon>Trichomonadidae</taxon>
        <taxon>Trichomonas</taxon>
    </lineage>
</organism>
<dbReference type="PANTHER" id="PTHR18934">
    <property type="entry name" value="ATP-DEPENDENT RNA HELICASE"/>
    <property type="match status" value="1"/>
</dbReference>
<dbReference type="GO" id="GO:0000398">
    <property type="term" value="P:mRNA splicing, via spliceosome"/>
    <property type="evidence" value="ECO:0000318"/>
    <property type="project" value="GO_Central"/>
</dbReference>
<dbReference type="InterPro" id="IPR001650">
    <property type="entry name" value="Helicase_C-like"/>
</dbReference>
<dbReference type="KEGG" id="tva:4775212"/>
<dbReference type="AlphaFoldDB" id="A2DQS5"/>
<reference evidence="9" key="2">
    <citation type="journal article" date="2007" name="Science">
        <title>Draft genome sequence of the sexually transmitted pathogen Trichomonas vaginalis.</title>
        <authorList>
            <person name="Carlton J.M."/>
            <person name="Hirt R.P."/>
            <person name="Silva J.C."/>
            <person name="Delcher A.L."/>
            <person name="Schatz M."/>
            <person name="Zhao Q."/>
            <person name="Wortman J.R."/>
            <person name="Bidwell S.L."/>
            <person name="Alsmark U.C.M."/>
            <person name="Besteiro S."/>
            <person name="Sicheritz-Ponten T."/>
            <person name="Noel C.J."/>
            <person name="Dacks J.B."/>
            <person name="Foster P.G."/>
            <person name="Simillion C."/>
            <person name="Van de Peer Y."/>
            <person name="Miranda-Saavedra D."/>
            <person name="Barton G.J."/>
            <person name="Westrop G.D."/>
            <person name="Mueller S."/>
            <person name="Dessi D."/>
            <person name="Fiori P.L."/>
            <person name="Ren Q."/>
            <person name="Paulsen I."/>
            <person name="Zhang H."/>
            <person name="Bastida-Corcuera F.D."/>
            <person name="Simoes-Barbosa A."/>
            <person name="Brown M.T."/>
            <person name="Hayes R.D."/>
            <person name="Mukherjee M."/>
            <person name="Okumura C.Y."/>
            <person name="Schneider R."/>
            <person name="Smith A.J."/>
            <person name="Vanacova S."/>
            <person name="Villalvazo M."/>
            <person name="Haas B.J."/>
            <person name="Pertea M."/>
            <person name="Feldblyum T.V."/>
            <person name="Utterback T.R."/>
            <person name="Shu C.L."/>
            <person name="Osoegawa K."/>
            <person name="de Jong P.J."/>
            <person name="Hrdy I."/>
            <person name="Horvathova L."/>
            <person name="Zubacova Z."/>
            <person name="Dolezal P."/>
            <person name="Malik S.B."/>
            <person name="Logsdon J.M. Jr."/>
            <person name="Henze K."/>
            <person name="Gupta A."/>
            <person name="Wang C.C."/>
            <person name="Dunne R.L."/>
            <person name="Upcroft J.A."/>
            <person name="Upcroft P."/>
            <person name="White O."/>
            <person name="Salzberg S.L."/>
            <person name="Tang P."/>
            <person name="Chiu C.-H."/>
            <person name="Lee Y.-S."/>
            <person name="Embley T.M."/>
            <person name="Coombs G.H."/>
            <person name="Mottram J.C."/>
            <person name="Tachezy J."/>
            <person name="Fraser-Liggett C.M."/>
            <person name="Johnson P.J."/>
        </authorList>
    </citation>
    <scope>NUCLEOTIDE SEQUENCE [LARGE SCALE GENOMIC DNA]</scope>
    <source>
        <strain evidence="9">G3</strain>
    </source>
</reference>
<sequence length="785" mass="88981">MEEARQRSRENYLKQRVAKQIEQLKGKITDKKLLEERGLATELEKIELDNLQKTADYVQKYNATDESLSVNLRDSTETGRTLNERLKSAGRLSVLQDAYATNIKKETTWENEKIESAYMDKTQKPTIFTLPPREDLIVKEIDYTEVQQSLPVFKYKKTLLDALVSNHVLVVVGDTGSGKSTQIPQYLLERSPNESVVCTQPRRVAAMSVAARVAEERHVELGFEVGYAVRFDDKTSEFTKIRYMTDGTLLREFLVDPLLSKYTTVMIDEAHERSISTDILLSLLKDLMQVRPEFRLVVASATLDAASMSDFYDKCPILTVPGRRFTVDINYTNTPVVDYEIAAIDTVVKIHTSTEIEQPCDILVFLTGQDEIDRSVAKINELISSKVINNIEALPLYSALPSERQSLIFKPAPRGTRKVIFSTNIAETSLTIDTVKYVIDCGLVKEMSYDSKNGCSSLDRVPISKSSADQRAGRAGRTSHGICYRLYTESSFEFEHEQMTKPEIKRCDFAPTLLLLISMGITDIVNFNFVDSPATNNIISAYEQLGALQALDNDGNLTELGEQMSQLPVSPMCARAILKSFELGCSESVITICSVLESGSPLFYFSQNESKDAIAHIKQFYDEEGDHIMCLNVYNQWVDAEYSQQWCIGNKVQHRTLLNAKNIKNQLSDICQILNFVEDESKKNETSENISHAFCMGFFLNCAQLMSNGYYQTLRGQGEVKIHPSSCLLQYTAQQYLIFYELSKTTDIFMRTLMRTKPEWLREIAPRYFEKNGNGVTFKGIKNMK</sequence>
<dbReference type="Pfam" id="PF00270">
    <property type="entry name" value="DEAD"/>
    <property type="match status" value="1"/>
</dbReference>
<protein>
    <recommendedName>
        <fullName evidence="1">RNA helicase</fullName>
        <ecNumber evidence="1">3.6.4.13</ecNumber>
    </recommendedName>
</protein>
<dbReference type="VEuPathDB" id="TrichDB:TVAG_291440"/>
<dbReference type="PROSITE" id="PS51192">
    <property type="entry name" value="HELICASE_ATP_BIND_1"/>
    <property type="match status" value="1"/>
</dbReference>
<keyword evidence="4 9" id="KW-0347">Helicase</keyword>
<dbReference type="InterPro" id="IPR048333">
    <property type="entry name" value="HA2_WH"/>
</dbReference>
<feature type="domain" description="Helicase ATP-binding" evidence="7">
    <location>
        <begin position="160"/>
        <end position="321"/>
    </location>
</feature>
<dbReference type="GO" id="GO:0071013">
    <property type="term" value="C:catalytic step 2 spliceosome"/>
    <property type="evidence" value="ECO:0000318"/>
    <property type="project" value="GO_Central"/>
</dbReference>
<dbReference type="InParanoid" id="A2DQS5"/>
<dbReference type="EC" id="3.6.4.13" evidence="1"/>
<gene>
    <name evidence="9" type="ORF">TVAG_291440</name>
</gene>
<dbReference type="SMART" id="SM00487">
    <property type="entry name" value="DEXDc"/>
    <property type="match status" value="1"/>
</dbReference>
<dbReference type="SUPFAM" id="SSF52540">
    <property type="entry name" value="P-loop containing nucleoside triphosphate hydrolases"/>
    <property type="match status" value="1"/>
</dbReference>
<dbReference type="PROSITE" id="PS51194">
    <property type="entry name" value="HELICASE_CTER"/>
    <property type="match status" value="1"/>
</dbReference>
<evidence type="ECO:0000313" key="9">
    <source>
        <dbReference type="EMBL" id="EAY17192.1"/>
    </source>
</evidence>
<evidence type="ECO:0000256" key="1">
    <source>
        <dbReference type="ARBA" id="ARBA00012552"/>
    </source>
</evidence>
<reference evidence="9" key="1">
    <citation type="submission" date="2006-10" db="EMBL/GenBank/DDBJ databases">
        <authorList>
            <person name="Amadeo P."/>
            <person name="Zhao Q."/>
            <person name="Wortman J."/>
            <person name="Fraser-Liggett C."/>
            <person name="Carlton J."/>
        </authorList>
    </citation>
    <scope>NUCLEOTIDE SEQUENCE</scope>
    <source>
        <strain evidence="9">G3</strain>
    </source>
</reference>
<dbReference type="OrthoDB" id="10253254at2759"/>
<keyword evidence="2" id="KW-0547">Nucleotide-binding</keyword>
<dbReference type="STRING" id="5722.A2DQS5"/>
<evidence type="ECO:0000256" key="6">
    <source>
        <dbReference type="ARBA" id="ARBA00047984"/>
    </source>
</evidence>
<dbReference type="CDD" id="cd18791">
    <property type="entry name" value="SF2_C_RHA"/>
    <property type="match status" value="1"/>
</dbReference>
<dbReference type="FunFam" id="3.40.50.300:FF:002992">
    <property type="entry name" value="RNA helicase"/>
    <property type="match status" value="1"/>
</dbReference>
<dbReference type="EMBL" id="DS113233">
    <property type="protein sequence ID" value="EAY17192.1"/>
    <property type="molecule type" value="Genomic_DNA"/>
</dbReference>
<dbReference type="FunFam" id="3.40.50.300:FF:000145">
    <property type="entry name" value="probable ATP-dependent RNA helicase DHX40"/>
    <property type="match status" value="1"/>
</dbReference>
<dbReference type="Pfam" id="PF04408">
    <property type="entry name" value="WHD_HA2"/>
    <property type="match status" value="1"/>
</dbReference>
<evidence type="ECO:0000256" key="4">
    <source>
        <dbReference type="ARBA" id="ARBA00022806"/>
    </source>
</evidence>
<dbReference type="RefSeq" id="XP_001329415.1">
    <property type="nucleotide sequence ID" value="XM_001329380.1"/>
</dbReference>
<dbReference type="InterPro" id="IPR014001">
    <property type="entry name" value="Helicase_ATP-bd"/>
</dbReference>
<dbReference type="VEuPathDB" id="TrichDB:TVAGG3_0937220"/>
<dbReference type="InterPro" id="IPR011545">
    <property type="entry name" value="DEAD/DEAH_box_helicase_dom"/>
</dbReference>
<comment type="catalytic activity">
    <reaction evidence="6">
        <text>ATP + H2O = ADP + phosphate + H(+)</text>
        <dbReference type="Rhea" id="RHEA:13065"/>
        <dbReference type="ChEBI" id="CHEBI:15377"/>
        <dbReference type="ChEBI" id="CHEBI:15378"/>
        <dbReference type="ChEBI" id="CHEBI:30616"/>
        <dbReference type="ChEBI" id="CHEBI:43474"/>
        <dbReference type="ChEBI" id="CHEBI:456216"/>
        <dbReference type="EC" id="3.6.4.13"/>
    </reaction>
</comment>
<dbReference type="Proteomes" id="UP000001542">
    <property type="component" value="Unassembled WGS sequence"/>
</dbReference>
<dbReference type="CDD" id="cd17917">
    <property type="entry name" value="DEXHc_RHA-like"/>
    <property type="match status" value="1"/>
</dbReference>
<dbReference type="InterPro" id="IPR027417">
    <property type="entry name" value="P-loop_NTPase"/>
</dbReference>
<dbReference type="GO" id="GO:0004386">
    <property type="term" value="F:helicase activity"/>
    <property type="evidence" value="ECO:0000318"/>
    <property type="project" value="GO_Central"/>
</dbReference>
<accession>A2DQS5</accession>
<dbReference type="eggNOG" id="KOG0923">
    <property type="taxonomic scope" value="Eukaryota"/>
</dbReference>
<evidence type="ECO:0000259" key="8">
    <source>
        <dbReference type="PROSITE" id="PS51194"/>
    </source>
</evidence>
<dbReference type="Pfam" id="PF21010">
    <property type="entry name" value="HA2_C"/>
    <property type="match status" value="1"/>
</dbReference>
<dbReference type="SMR" id="A2DQS5"/>
<dbReference type="OMA" id="DGMMLKE"/>
<feature type="domain" description="Helicase C-terminal" evidence="8">
    <location>
        <begin position="342"/>
        <end position="515"/>
    </location>
</feature>
<proteinExistence type="predicted"/>
<keyword evidence="3" id="KW-0378">Hydrolase</keyword>
<dbReference type="SMART" id="SM00847">
    <property type="entry name" value="HA2"/>
    <property type="match status" value="1"/>
</dbReference>
<dbReference type="GO" id="GO:0003723">
    <property type="term" value="F:RNA binding"/>
    <property type="evidence" value="ECO:0000318"/>
    <property type="project" value="GO_Central"/>
</dbReference>
<evidence type="ECO:0000256" key="2">
    <source>
        <dbReference type="ARBA" id="ARBA00022741"/>
    </source>
</evidence>
<dbReference type="Pfam" id="PF00271">
    <property type="entry name" value="Helicase_C"/>
    <property type="match status" value="1"/>
</dbReference>